<keyword evidence="2" id="KW-1185">Reference proteome</keyword>
<dbReference type="Proteomes" id="UP000501969">
    <property type="component" value="Segment"/>
</dbReference>
<proteinExistence type="predicted"/>
<dbReference type="Pfam" id="PF03041">
    <property type="entry name" value="Baculo_LEF-2"/>
    <property type="match status" value="1"/>
</dbReference>
<sequence length="246" mass="28110">MSLSAPTRTLETQEPWIPVCQTVATSVVARETPKSSDPITWNPSLNSSLDRNQQYLIRPEDFDIEISPYTVFHHEGRYVMISGVRLQNLLNTNKKTDGLVTIHSAKARRRSSNSNFTPQHKSKSLCLVNCHNKSDFTAALHCNIRMPPCMANNLKLLSIASRGQRRNCRFVFNCYLRKTLSCGKCEGSCLLQAMYVFYEHDKKCVREVDEVFNSEYMPPNCIKMKEKYDMCSRSASCKGINPVHNF</sequence>
<reference evidence="1 2" key="1">
    <citation type="submission" date="2018-03" db="EMBL/GenBank/DDBJ databases">
        <title>Complete genome sequence of a second alphabaculovirus from the true armyworm, Mythimna unipuncta.</title>
        <authorList>
            <person name="Harrison R.L."/>
            <person name="Mowery J.D."/>
            <person name="Bauchan G.R."/>
            <person name="Theilmann D.A."/>
            <person name="Erlandson M.A."/>
        </authorList>
    </citation>
    <scope>NUCLEOTIDE SEQUENCE [LARGE SCALE GENOMIC DNA]</scope>
    <source>
        <strain evidence="1 2">KY310</strain>
    </source>
</reference>
<protein>
    <submittedName>
        <fullName evidence="1">LEF-2</fullName>
    </submittedName>
</protein>
<dbReference type="KEGG" id="vg:80534076"/>
<evidence type="ECO:0000313" key="1">
    <source>
        <dbReference type="EMBL" id="AXU41569.1"/>
    </source>
</evidence>
<dbReference type="EMBL" id="MH124167">
    <property type="protein sequence ID" value="AXU41569.1"/>
    <property type="molecule type" value="Genomic_DNA"/>
</dbReference>
<dbReference type="InterPro" id="IPR004283">
    <property type="entry name" value="Lef-2"/>
</dbReference>
<dbReference type="RefSeq" id="YP_010796581.1">
    <property type="nucleotide sequence ID" value="NC_076031.1"/>
</dbReference>
<accession>A0A346TPQ9</accession>
<name>A0A346TPQ9_9ABAC</name>
<evidence type="ECO:0000313" key="2">
    <source>
        <dbReference type="Proteomes" id="UP000501969"/>
    </source>
</evidence>
<dbReference type="GO" id="GO:0019083">
    <property type="term" value="P:viral transcription"/>
    <property type="evidence" value="ECO:0007669"/>
    <property type="project" value="InterPro"/>
</dbReference>
<organism evidence="1 2">
    <name type="scientific">Mythimna unipuncta nucleopolyhedrovirus</name>
    <dbReference type="NCBI Taxonomy" id="447897"/>
    <lineage>
        <taxon>Viruses</taxon>
        <taxon>Viruses incertae sedis</taxon>
        <taxon>Naldaviricetes</taxon>
        <taxon>Lefavirales</taxon>
        <taxon>Baculoviridae</taxon>
        <taxon>Alphabaculovirus</taxon>
    </lineage>
</organism>
<dbReference type="GeneID" id="80534076"/>